<protein>
    <recommendedName>
        <fullName evidence="5">Phage-Barnase-EndoU-ColicinE5/D-RelE like nuclease 3 domain-containing protein</fullName>
    </recommendedName>
</protein>
<evidence type="ECO:0008006" key="5">
    <source>
        <dbReference type="Google" id="ProtNLM"/>
    </source>
</evidence>
<organism evidence="3 4">
    <name type="scientific">Candidatus Eubacterium faecipullorum</name>
    <dbReference type="NCBI Taxonomy" id="2838571"/>
    <lineage>
        <taxon>Bacteria</taxon>
        <taxon>Bacillati</taxon>
        <taxon>Bacillota</taxon>
        <taxon>Clostridia</taxon>
        <taxon>Eubacteriales</taxon>
        <taxon>Eubacteriaceae</taxon>
        <taxon>Eubacterium</taxon>
    </lineage>
</organism>
<evidence type="ECO:0000256" key="2">
    <source>
        <dbReference type="SAM" id="MobiDB-lite"/>
    </source>
</evidence>
<dbReference type="EMBL" id="DXGE01000002">
    <property type="protein sequence ID" value="HIW84955.1"/>
    <property type="molecule type" value="Genomic_DNA"/>
</dbReference>
<sequence length="638" mass="71667">MKGKTDLQKKSVIDEDIAANACFTVLSNEDNFTALVKQNRSLAEKVRDFFADFLEKIRNALTRLAKNNAEYSALQNDTEAKEKILAMFNKALESSQNNNTAENSSAKYALKEYSQHQIDNWKNSKRIVVYESQNQLQQFIDNARAHKNLNKKIYFGIISDETADFIKQNTGVDVSNCNVSLRADSIIKIFNDHGTEVTELPRGQRPITDQDILKLPQLLGSIDYAVNAGVYTGMGKDGNSTFLNLRSNLDDSITIGAFKQGKYLDLRIHTMYAKRGNYATTADANAPASTSKTRSGKVSSNNTVPQNDTVVNNHDIQNEPKYSLKETSDYSYESLVSKPDMPVTVINDQKDYTPGKSTRENVVDEAQRSALSVGRKDSSGNVYVYVNDTDTEVMLSKRGLRHSLDRRLSIIAPVTENIGPIIKNSIRINELSPEFETIKNSYVLIGIAKNQKNEPYVVSFVVNRASNEVMSIDVLYAVNAKKEATALIEPELSSQSDVSLTASTVSISDLLDYVNRYYPDILPEDVLRHYGYTARPDGVIGESALYSLKEEDNTSIFDDNEELNEAAEDVQNMLRLVSTENNELRKAFDIRTVRQAYVNKHLIKPNSIKIHFQKFSIISNRLCHKIFLQTQSNCKRGV</sequence>
<gene>
    <name evidence="3" type="ORF">IAA48_00520</name>
</gene>
<feature type="coiled-coil region" evidence="1">
    <location>
        <begin position="560"/>
        <end position="587"/>
    </location>
</feature>
<dbReference type="AlphaFoldDB" id="A0A9D1RCG1"/>
<feature type="region of interest" description="Disordered" evidence="2">
    <location>
        <begin position="282"/>
        <end position="321"/>
    </location>
</feature>
<comment type="caution">
    <text evidence="3">The sequence shown here is derived from an EMBL/GenBank/DDBJ whole genome shotgun (WGS) entry which is preliminary data.</text>
</comment>
<reference evidence="3" key="2">
    <citation type="submission" date="2021-04" db="EMBL/GenBank/DDBJ databases">
        <authorList>
            <person name="Gilroy R."/>
        </authorList>
    </citation>
    <scope>NUCLEOTIDE SEQUENCE</scope>
    <source>
        <strain evidence="3">421</strain>
    </source>
</reference>
<dbReference type="Proteomes" id="UP000824205">
    <property type="component" value="Unassembled WGS sequence"/>
</dbReference>
<feature type="compositionally biased region" description="Polar residues" evidence="2">
    <location>
        <begin position="282"/>
        <end position="315"/>
    </location>
</feature>
<proteinExistence type="predicted"/>
<evidence type="ECO:0000313" key="3">
    <source>
        <dbReference type="EMBL" id="HIW84955.1"/>
    </source>
</evidence>
<evidence type="ECO:0000313" key="4">
    <source>
        <dbReference type="Proteomes" id="UP000824205"/>
    </source>
</evidence>
<evidence type="ECO:0000256" key="1">
    <source>
        <dbReference type="SAM" id="Coils"/>
    </source>
</evidence>
<keyword evidence="1" id="KW-0175">Coiled coil</keyword>
<name>A0A9D1RCG1_9FIRM</name>
<reference evidence="3" key="1">
    <citation type="journal article" date="2021" name="PeerJ">
        <title>Extensive microbial diversity within the chicken gut microbiome revealed by metagenomics and culture.</title>
        <authorList>
            <person name="Gilroy R."/>
            <person name="Ravi A."/>
            <person name="Getino M."/>
            <person name="Pursley I."/>
            <person name="Horton D.L."/>
            <person name="Alikhan N.F."/>
            <person name="Baker D."/>
            <person name="Gharbi K."/>
            <person name="Hall N."/>
            <person name="Watson M."/>
            <person name="Adriaenssens E.M."/>
            <person name="Foster-Nyarko E."/>
            <person name="Jarju S."/>
            <person name="Secka A."/>
            <person name="Antonio M."/>
            <person name="Oren A."/>
            <person name="Chaudhuri R.R."/>
            <person name="La Ragione R."/>
            <person name="Hildebrand F."/>
            <person name="Pallen M.J."/>
        </authorList>
    </citation>
    <scope>NUCLEOTIDE SEQUENCE</scope>
    <source>
        <strain evidence="3">421</strain>
    </source>
</reference>
<accession>A0A9D1RCG1</accession>